<proteinExistence type="predicted"/>
<dbReference type="Proteomes" id="UP000298579">
    <property type="component" value="Chromosome circular"/>
</dbReference>
<reference evidence="2 3" key="1">
    <citation type="submission" date="2019-04" db="EMBL/GenBank/DDBJ databases">
        <title>Complete genome sequence of Agrobacterium tumefaciens CFBP5877.</title>
        <authorList>
            <person name="Huang Y.-Y."/>
            <person name="Chiang H.-Y."/>
            <person name="Chou L."/>
            <person name="Lai E.-M."/>
            <person name="Kuo C.-H."/>
        </authorList>
    </citation>
    <scope>NUCLEOTIDE SEQUENCE [LARGE SCALE GENOMIC DNA]</scope>
    <source>
        <strain evidence="2 3">CFBP5877</strain>
    </source>
</reference>
<sequence length="44" mass="5130">MYLVYNRTKWRRGMTNDMNMRLNGMSGLFGVIIGGYVMRGISLR</sequence>
<dbReference type="AlphaFoldDB" id="A0AAE6EFY3"/>
<evidence type="ECO:0000313" key="2">
    <source>
        <dbReference type="EMBL" id="QCL80300.1"/>
    </source>
</evidence>
<dbReference type="EMBL" id="CP039897">
    <property type="protein sequence ID" value="QCL80300.1"/>
    <property type="molecule type" value="Genomic_DNA"/>
</dbReference>
<evidence type="ECO:0000256" key="1">
    <source>
        <dbReference type="SAM" id="Phobius"/>
    </source>
</evidence>
<keyword evidence="1" id="KW-0472">Membrane</keyword>
<evidence type="ECO:0000313" key="3">
    <source>
        <dbReference type="Proteomes" id="UP000298579"/>
    </source>
</evidence>
<gene>
    <name evidence="2" type="ORF">CFBP5877_08075</name>
</gene>
<organism evidence="2 3">
    <name type="scientific">Agrobacterium tumefaciens</name>
    <dbReference type="NCBI Taxonomy" id="358"/>
    <lineage>
        <taxon>Bacteria</taxon>
        <taxon>Pseudomonadati</taxon>
        <taxon>Pseudomonadota</taxon>
        <taxon>Alphaproteobacteria</taxon>
        <taxon>Hyphomicrobiales</taxon>
        <taxon>Rhizobiaceae</taxon>
        <taxon>Rhizobium/Agrobacterium group</taxon>
        <taxon>Agrobacterium</taxon>
        <taxon>Agrobacterium tumefaciens complex</taxon>
    </lineage>
</organism>
<feature type="transmembrane region" description="Helical" evidence="1">
    <location>
        <begin position="20"/>
        <end position="38"/>
    </location>
</feature>
<name>A0AAE6EFY3_AGRTU</name>
<protein>
    <submittedName>
        <fullName evidence="2">Uncharacterized protein</fullName>
    </submittedName>
</protein>
<keyword evidence="1" id="KW-0812">Transmembrane</keyword>
<accession>A0AAE6EFY3</accession>
<keyword evidence="1" id="KW-1133">Transmembrane helix</keyword>